<dbReference type="SUPFAM" id="SSF56634">
    <property type="entry name" value="Heme-dependent catalase-like"/>
    <property type="match status" value="1"/>
</dbReference>
<evidence type="ECO:0000313" key="2">
    <source>
        <dbReference type="EMBL" id="CCO31829.1"/>
    </source>
</evidence>
<dbReference type="Gene3D" id="2.40.180.10">
    <property type="entry name" value="Catalase core domain"/>
    <property type="match status" value="1"/>
</dbReference>
<name>M5BX15_THACB</name>
<dbReference type="SMR" id="M5BX15"/>
<reference evidence="2 3" key="1">
    <citation type="journal article" date="2013" name="J. Biotechnol.">
        <title>Establishment and interpretation of the genome sequence of the phytopathogenic fungus Rhizoctonia solani AG1-IB isolate 7/3/14.</title>
        <authorList>
            <person name="Wibberg D.W."/>
            <person name="Jelonek L.J."/>
            <person name="Rupp O.R."/>
            <person name="Hennig M.H."/>
            <person name="Eikmeyer F.E."/>
            <person name="Goesmann A.G."/>
            <person name="Hartmann A.H."/>
            <person name="Borriss R.B."/>
            <person name="Grosch R.G."/>
            <person name="Puehler A.P."/>
            <person name="Schlueter A.S."/>
        </authorList>
    </citation>
    <scope>NUCLEOTIDE SEQUENCE [LARGE SCALE GENOMIC DNA]</scope>
    <source>
        <strain evidence="3">AG1-IB / isolate 7/3/14</strain>
    </source>
</reference>
<dbReference type="HOGENOM" id="CLU_2484885_0_0_1"/>
<dbReference type="InterPro" id="IPR020835">
    <property type="entry name" value="Catalase_sf"/>
</dbReference>
<organism evidence="2 3">
    <name type="scientific">Thanatephorus cucumeris (strain AG1-IB / isolate 7/3/14)</name>
    <name type="common">Lettuce bottom rot fungus</name>
    <name type="synonym">Rhizoctonia solani</name>
    <dbReference type="NCBI Taxonomy" id="1108050"/>
    <lineage>
        <taxon>Eukaryota</taxon>
        <taxon>Fungi</taxon>
        <taxon>Dikarya</taxon>
        <taxon>Basidiomycota</taxon>
        <taxon>Agaricomycotina</taxon>
        <taxon>Agaricomycetes</taxon>
        <taxon>Cantharellales</taxon>
        <taxon>Ceratobasidiaceae</taxon>
        <taxon>Rhizoctonia</taxon>
        <taxon>Rhizoctonia solani AG-1</taxon>
    </lineage>
</organism>
<sequence>MSDDAKERFVKNVTGHLGSAKSAEIKARQLSVFAAVDQDLSDRIARAMGVPTVKPLQVKPASSAVRFKAACAHAPFAINDAKNVRAH</sequence>
<evidence type="ECO:0000313" key="3">
    <source>
        <dbReference type="Proteomes" id="UP000012065"/>
    </source>
</evidence>
<keyword evidence="2" id="KW-0575">Peroxidase</keyword>
<dbReference type="Pfam" id="PF06628">
    <property type="entry name" value="Catalase-rel"/>
    <property type="match status" value="1"/>
</dbReference>
<dbReference type="Proteomes" id="UP000012065">
    <property type="component" value="Unassembled WGS sequence"/>
</dbReference>
<dbReference type="GO" id="GO:0020037">
    <property type="term" value="F:heme binding"/>
    <property type="evidence" value="ECO:0007669"/>
    <property type="project" value="InterPro"/>
</dbReference>
<feature type="domain" description="Catalase immune-responsive" evidence="1">
    <location>
        <begin position="1"/>
        <end position="47"/>
    </location>
</feature>
<dbReference type="EC" id="1.11.1.6" evidence="2"/>
<accession>M5BX15</accession>
<dbReference type="InterPro" id="IPR010582">
    <property type="entry name" value="Catalase_immune_responsive"/>
</dbReference>
<protein>
    <submittedName>
        <fullName evidence="2">Catalase</fullName>
        <ecNumber evidence="2">1.11.1.6</ecNumber>
    </submittedName>
</protein>
<keyword evidence="2" id="KW-0560">Oxidoreductase</keyword>
<gene>
    <name evidence="2" type="primary">LbCAT</name>
    <name evidence="2" type="ORF">BN14_05879</name>
</gene>
<proteinExistence type="predicted"/>
<evidence type="ECO:0000259" key="1">
    <source>
        <dbReference type="Pfam" id="PF06628"/>
    </source>
</evidence>
<dbReference type="EMBL" id="CAOJ01008861">
    <property type="protein sequence ID" value="CCO31829.1"/>
    <property type="molecule type" value="Genomic_DNA"/>
</dbReference>
<dbReference type="AlphaFoldDB" id="M5BX15"/>
<dbReference type="GO" id="GO:0004096">
    <property type="term" value="F:catalase activity"/>
    <property type="evidence" value="ECO:0007669"/>
    <property type="project" value="UniProtKB-EC"/>
</dbReference>
<comment type="caution">
    <text evidence="2">The sequence shown here is derived from an EMBL/GenBank/DDBJ whole genome shotgun (WGS) entry which is preliminary data.</text>
</comment>